<evidence type="ECO:0008006" key="4">
    <source>
        <dbReference type="Google" id="ProtNLM"/>
    </source>
</evidence>
<name>A0ABN1YZQ1_9MICO</name>
<feature type="transmembrane region" description="Helical" evidence="1">
    <location>
        <begin position="61"/>
        <end position="79"/>
    </location>
</feature>
<protein>
    <recommendedName>
        <fullName evidence="4">SPW repeat-containing protein</fullName>
    </recommendedName>
</protein>
<feature type="transmembrane region" description="Helical" evidence="1">
    <location>
        <begin position="91"/>
        <end position="112"/>
    </location>
</feature>
<gene>
    <name evidence="2" type="ORF">GCM10009640_26430</name>
</gene>
<accession>A0ABN1YZQ1</accession>
<sequence length="146" mass="16010">MSGDLRLGQVANPMEGRVERARSSAPPPTRLMLLCRYAWPLWAAAGMLAWSTRVEDAMPQFWVLSMAWMLSSWILGAGANGSWWRSAPFDGWHLGMAIVSTVLVVTLGWSLLADDRLVVAFAAMATIGAVLGVAALHAWRYLGRRP</sequence>
<dbReference type="RefSeq" id="WP_343921215.1">
    <property type="nucleotide sequence ID" value="NZ_BAAAKK010000006.1"/>
</dbReference>
<evidence type="ECO:0000313" key="3">
    <source>
        <dbReference type="Proteomes" id="UP001501266"/>
    </source>
</evidence>
<keyword evidence="1" id="KW-0472">Membrane</keyword>
<feature type="transmembrane region" description="Helical" evidence="1">
    <location>
        <begin position="31"/>
        <end position="49"/>
    </location>
</feature>
<reference evidence="2 3" key="1">
    <citation type="journal article" date="2019" name="Int. J. Syst. Evol. Microbiol.">
        <title>The Global Catalogue of Microorganisms (GCM) 10K type strain sequencing project: providing services to taxonomists for standard genome sequencing and annotation.</title>
        <authorList>
            <consortium name="The Broad Institute Genomics Platform"/>
            <consortium name="The Broad Institute Genome Sequencing Center for Infectious Disease"/>
            <person name="Wu L."/>
            <person name="Ma J."/>
        </authorList>
    </citation>
    <scope>NUCLEOTIDE SEQUENCE [LARGE SCALE GENOMIC DNA]</scope>
    <source>
        <strain evidence="2 3">JCM 12398</strain>
    </source>
</reference>
<dbReference type="EMBL" id="BAAAKK010000006">
    <property type="protein sequence ID" value="GAA1426131.1"/>
    <property type="molecule type" value="Genomic_DNA"/>
</dbReference>
<proteinExistence type="predicted"/>
<evidence type="ECO:0000256" key="1">
    <source>
        <dbReference type="SAM" id="Phobius"/>
    </source>
</evidence>
<keyword evidence="1" id="KW-0812">Transmembrane</keyword>
<keyword evidence="1" id="KW-1133">Transmembrane helix</keyword>
<comment type="caution">
    <text evidence="2">The sequence shown here is derived from an EMBL/GenBank/DDBJ whole genome shotgun (WGS) entry which is preliminary data.</text>
</comment>
<dbReference type="Proteomes" id="UP001501266">
    <property type="component" value="Unassembled WGS sequence"/>
</dbReference>
<evidence type="ECO:0000313" key="2">
    <source>
        <dbReference type="EMBL" id="GAA1426131.1"/>
    </source>
</evidence>
<feature type="transmembrane region" description="Helical" evidence="1">
    <location>
        <begin position="118"/>
        <end position="139"/>
    </location>
</feature>
<keyword evidence="3" id="KW-1185">Reference proteome</keyword>
<organism evidence="2 3">
    <name type="scientific">Agrococcus citreus</name>
    <dbReference type="NCBI Taxonomy" id="84643"/>
    <lineage>
        <taxon>Bacteria</taxon>
        <taxon>Bacillati</taxon>
        <taxon>Actinomycetota</taxon>
        <taxon>Actinomycetes</taxon>
        <taxon>Micrococcales</taxon>
        <taxon>Microbacteriaceae</taxon>
        <taxon>Agrococcus</taxon>
    </lineage>
</organism>